<accession>H2XKJ9</accession>
<reference evidence="1" key="2">
    <citation type="submission" date="2025-08" db="UniProtKB">
        <authorList>
            <consortium name="Ensembl"/>
        </authorList>
    </citation>
    <scope>IDENTIFICATION</scope>
</reference>
<dbReference type="InParanoid" id="H2XKJ9"/>
<protein>
    <submittedName>
        <fullName evidence="1">Uncharacterized protein</fullName>
    </submittedName>
</protein>
<keyword evidence="2" id="KW-1185">Reference proteome</keyword>
<sequence>IFFTKNVKVKASTSIEIEFDKFFAKKKEF</sequence>
<evidence type="ECO:0000313" key="2">
    <source>
        <dbReference type="Proteomes" id="UP000008144"/>
    </source>
</evidence>
<evidence type="ECO:0000313" key="1">
    <source>
        <dbReference type="Ensembl" id="ENSCINP00000030181.1"/>
    </source>
</evidence>
<dbReference type="AlphaFoldDB" id="H2XKJ9"/>
<name>H2XKJ9_CIOIN</name>
<reference evidence="1" key="3">
    <citation type="submission" date="2025-09" db="UniProtKB">
        <authorList>
            <consortium name="Ensembl"/>
        </authorList>
    </citation>
    <scope>IDENTIFICATION</scope>
</reference>
<dbReference type="Ensembl" id="ENSCINT00000037228.1">
    <property type="protein sequence ID" value="ENSCINP00000030181.1"/>
    <property type="gene ID" value="ENSCING00000020406.1"/>
</dbReference>
<organism evidence="1 2">
    <name type="scientific">Ciona intestinalis</name>
    <name type="common">Transparent sea squirt</name>
    <name type="synonym">Ascidia intestinalis</name>
    <dbReference type="NCBI Taxonomy" id="7719"/>
    <lineage>
        <taxon>Eukaryota</taxon>
        <taxon>Metazoa</taxon>
        <taxon>Chordata</taxon>
        <taxon>Tunicata</taxon>
        <taxon>Ascidiacea</taxon>
        <taxon>Phlebobranchia</taxon>
        <taxon>Cionidae</taxon>
        <taxon>Ciona</taxon>
    </lineage>
</organism>
<reference evidence="2" key="1">
    <citation type="journal article" date="2002" name="Science">
        <title>The draft genome of Ciona intestinalis: insights into chordate and vertebrate origins.</title>
        <authorList>
            <person name="Dehal P."/>
            <person name="Satou Y."/>
            <person name="Campbell R.K."/>
            <person name="Chapman J."/>
            <person name="Degnan B."/>
            <person name="De Tomaso A."/>
            <person name="Davidson B."/>
            <person name="Di Gregorio A."/>
            <person name="Gelpke M."/>
            <person name="Goodstein D.M."/>
            <person name="Harafuji N."/>
            <person name="Hastings K.E."/>
            <person name="Ho I."/>
            <person name="Hotta K."/>
            <person name="Huang W."/>
            <person name="Kawashima T."/>
            <person name="Lemaire P."/>
            <person name="Martinez D."/>
            <person name="Meinertzhagen I.A."/>
            <person name="Necula S."/>
            <person name="Nonaka M."/>
            <person name="Putnam N."/>
            <person name="Rash S."/>
            <person name="Saiga H."/>
            <person name="Satake M."/>
            <person name="Terry A."/>
            <person name="Yamada L."/>
            <person name="Wang H.G."/>
            <person name="Awazu S."/>
            <person name="Azumi K."/>
            <person name="Boore J."/>
            <person name="Branno M."/>
            <person name="Chin-Bow S."/>
            <person name="DeSantis R."/>
            <person name="Doyle S."/>
            <person name="Francino P."/>
            <person name="Keys D.N."/>
            <person name="Haga S."/>
            <person name="Hayashi H."/>
            <person name="Hino K."/>
            <person name="Imai K.S."/>
            <person name="Inaba K."/>
            <person name="Kano S."/>
            <person name="Kobayashi K."/>
            <person name="Kobayashi M."/>
            <person name="Lee B.I."/>
            <person name="Makabe K.W."/>
            <person name="Manohar C."/>
            <person name="Matassi G."/>
            <person name="Medina M."/>
            <person name="Mochizuki Y."/>
            <person name="Mount S."/>
            <person name="Morishita T."/>
            <person name="Miura S."/>
            <person name="Nakayama A."/>
            <person name="Nishizaka S."/>
            <person name="Nomoto H."/>
            <person name="Ohta F."/>
            <person name="Oishi K."/>
            <person name="Rigoutsos I."/>
            <person name="Sano M."/>
            <person name="Sasaki A."/>
            <person name="Sasakura Y."/>
            <person name="Shoguchi E."/>
            <person name="Shin-i T."/>
            <person name="Spagnuolo A."/>
            <person name="Stainier D."/>
            <person name="Suzuki M.M."/>
            <person name="Tassy O."/>
            <person name="Takatori N."/>
            <person name="Tokuoka M."/>
            <person name="Yagi K."/>
            <person name="Yoshizaki F."/>
            <person name="Wada S."/>
            <person name="Zhang C."/>
            <person name="Hyatt P.D."/>
            <person name="Larimer F."/>
            <person name="Detter C."/>
            <person name="Doggett N."/>
            <person name="Glavina T."/>
            <person name="Hawkins T."/>
            <person name="Richardson P."/>
            <person name="Lucas S."/>
            <person name="Kohara Y."/>
            <person name="Levine M."/>
            <person name="Satoh N."/>
            <person name="Rokhsar D.S."/>
        </authorList>
    </citation>
    <scope>NUCLEOTIDE SEQUENCE [LARGE SCALE GENOMIC DNA]</scope>
</reference>
<proteinExistence type="predicted"/>
<dbReference type="HOGENOM" id="CLU_3411963_0_0_1"/>
<dbReference type="Proteomes" id="UP000008144">
    <property type="component" value="Unassembled WGS sequence"/>
</dbReference>